<dbReference type="EMBL" id="CP002159">
    <property type="protein sequence ID" value="ADL56039.1"/>
    <property type="molecule type" value="Genomic_DNA"/>
</dbReference>
<dbReference type="STRING" id="395494.Galf_2033"/>
<evidence type="ECO:0000313" key="2">
    <source>
        <dbReference type="Proteomes" id="UP000001235"/>
    </source>
</evidence>
<evidence type="ECO:0000313" key="1">
    <source>
        <dbReference type="EMBL" id="ADL56039.1"/>
    </source>
</evidence>
<dbReference type="Proteomes" id="UP000001235">
    <property type="component" value="Chromosome"/>
</dbReference>
<dbReference type="AlphaFoldDB" id="D9SHU9"/>
<gene>
    <name evidence="1" type="ordered locus">Galf_2033</name>
</gene>
<organism evidence="1 2">
    <name type="scientific">Gallionella capsiferriformans (strain ES-2)</name>
    <name type="common">Gallionella ferruginea capsiferriformans (strain ES-2)</name>
    <dbReference type="NCBI Taxonomy" id="395494"/>
    <lineage>
        <taxon>Bacteria</taxon>
        <taxon>Pseudomonadati</taxon>
        <taxon>Pseudomonadota</taxon>
        <taxon>Betaproteobacteria</taxon>
        <taxon>Nitrosomonadales</taxon>
        <taxon>Gallionellaceae</taxon>
        <taxon>Gallionella</taxon>
    </lineage>
</organism>
<sequence>MTDEKCLWKQAEESTHIIPRLSGAEKRKAIINLLRIIIHALQAECPCEYCHDAAAIRQSARSTGG</sequence>
<proteinExistence type="predicted"/>
<accession>D9SHU9</accession>
<dbReference type="HOGENOM" id="CLU_2843559_0_0_4"/>
<protein>
    <submittedName>
        <fullName evidence="1">Uncharacterized protein</fullName>
    </submittedName>
</protein>
<reference evidence="1 2" key="1">
    <citation type="submission" date="2010-08" db="EMBL/GenBank/DDBJ databases">
        <title>Complete sequence of Gallionella capsiferriformans ES-2.</title>
        <authorList>
            <consortium name="US DOE Joint Genome Institute"/>
            <person name="Lucas S."/>
            <person name="Copeland A."/>
            <person name="Lapidus A."/>
            <person name="Cheng J.-F."/>
            <person name="Bruce D."/>
            <person name="Goodwin L."/>
            <person name="Pitluck S."/>
            <person name="Chertkov O."/>
            <person name="Davenport K.W."/>
            <person name="Detter J.C."/>
            <person name="Han C."/>
            <person name="Tapia R."/>
            <person name="Land M."/>
            <person name="Hauser L."/>
            <person name="Chang Y.-J."/>
            <person name="Jeffries C."/>
            <person name="Kyrpides N."/>
            <person name="Ivanova N."/>
            <person name="Mikhailova N."/>
            <person name="Shelobolina E.S."/>
            <person name="Picardal F."/>
            <person name="Roden E."/>
            <person name="Emerson D."/>
            <person name="Woyke T."/>
        </authorList>
    </citation>
    <scope>NUCLEOTIDE SEQUENCE [LARGE SCALE GENOMIC DNA]</scope>
    <source>
        <strain evidence="1 2">ES-2</strain>
    </source>
</reference>
<keyword evidence="2" id="KW-1185">Reference proteome</keyword>
<name>D9SHU9_GALCS</name>
<dbReference type="RefSeq" id="WP_013293971.1">
    <property type="nucleotide sequence ID" value="NC_014394.1"/>
</dbReference>
<dbReference type="KEGG" id="gca:Galf_2033"/>